<gene>
    <name evidence="2" type="ORF">A1Q2_07994</name>
</gene>
<accession>K1VLV4</accession>
<feature type="region of interest" description="Disordered" evidence="1">
    <location>
        <begin position="192"/>
        <end position="236"/>
    </location>
</feature>
<evidence type="ECO:0000256" key="1">
    <source>
        <dbReference type="SAM" id="MobiDB-lite"/>
    </source>
</evidence>
<feature type="compositionally biased region" description="Polar residues" evidence="1">
    <location>
        <begin position="197"/>
        <end position="207"/>
    </location>
</feature>
<dbReference type="EMBL" id="AMBO01000404">
    <property type="protein sequence ID" value="EKC97682.1"/>
    <property type="molecule type" value="Genomic_DNA"/>
</dbReference>
<organism evidence="2 3">
    <name type="scientific">Trichosporon asahii var. asahii (strain CBS 8904)</name>
    <name type="common">Yeast</name>
    <dbReference type="NCBI Taxonomy" id="1220162"/>
    <lineage>
        <taxon>Eukaryota</taxon>
        <taxon>Fungi</taxon>
        <taxon>Dikarya</taxon>
        <taxon>Basidiomycota</taxon>
        <taxon>Agaricomycotina</taxon>
        <taxon>Tremellomycetes</taxon>
        <taxon>Trichosporonales</taxon>
        <taxon>Trichosporonaceae</taxon>
        <taxon>Trichosporon</taxon>
    </lineage>
</organism>
<dbReference type="OrthoDB" id="10495366at2759"/>
<comment type="caution">
    <text evidence="2">The sequence shown here is derived from an EMBL/GenBank/DDBJ whole genome shotgun (WGS) entry which is preliminary data.</text>
</comment>
<evidence type="ECO:0000313" key="3">
    <source>
        <dbReference type="Proteomes" id="UP000006757"/>
    </source>
</evidence>
<reference evidence="2 3" key="1">
    <citation type="journal article" date="2012" name="Eukaryot. Cell">
        <title>Genome sequence of the Trichosporon asahii environmental strain CBS 8904.</title>
        <authorList>
            <person name="Yang R.Y."/>
            <person name="Li H.T."/>
            <person name="Zhu H."/>
            <person name="Zhou G.P."/>
            <person name="Wang M."/>
            <person name="Wang L."/>
        </authorList>
    </citation>
    <scope>NUCLEOTIDE SEQUENCE [LARGE SCALE GENOMIC DNA]</scope>
    <source>
        <strain evidence="2 3">CBS 8904</strain>
    </source>
</reference>
<sequence>MLRYNNYEPVLTEHFPRTEYRKLDFYAGPKHSETSRILWAARDARREWIRAVDARNWDAIDYQTFRLAVLDRAHELGASAAARRRQEVWQDETDKPIYFAYFLAGRSLARLGREEQVPEPVEVMNFCRAAMDKLAVPVVDMKPARPAWPWNPDELGRYDPRIMHRELLEEEAERFVATFRYDPSIGASVLVEDDTPSLASDSTETSPSRPPGRGCRTPGAPPSSSSSTGRAQSGTS</sequence>
<dbReference type="Proteomes" id="UP000006757">
    <property type="component" value="Unassembled WGS sequence"/>
</dbReference>
<evidence type="ECO:0000313" key="2">
    <source>
        <dbReference type="EMBL" id="EKC97682.1"/>
    </source>
</evidence>
<keyword evidence="3" id="KW-1185">Reference proteome</keyword>
<proteinExistence type="predicted"/>
<dbReference type="InParanoid" id="K1VLV4"/>
<name>K1VLV4_TRIAC</name>
<protein>
    <submittedName>
        <fullName evidence="2">Uncharacterized protein</fullName>
    </submittedName>
</protein>
<dbReference type="AlphaFoldDB" id="K1VLV4"/>
<feature type="compositionally biased region" description="Low complexity" evidence="1">
    <location>
        <begin position="216"/>
        <end position="236"/>
    </location>
</feature>
<dbReference type="HOGENOM" id="CLU_1157098_0_0_1"/>